<evidence type="ECO:0000256" key="1">
    <source>
        <dbReference type="SAM" id="MobiDB-lite"/>
    </source>
</evidence>
<evidence type="ECO:0000313" key="4">
    <source>
        <dbReference type="Proteomes" id="UP000624244"/>
    </source>
</evidence>
<dbReference type="Gene3D" id="1.10.287.110">
    <property type="entry name" value="DnaJ domain"/>
    <property type="match status" value="1"/>
</dbReference>
<comment type="caution">
    <text evidence="3">The sequence shown here is derived from an EMBL/GenBank/DDBJ whole genome shotgun (WGS) entry which is preliminary data.</text>
</comment>
<feature type="region of interest" description="Disordered" evidence="1">
    <location>
        <begin position="176"/>
        <end position="225"/>
    </location>
</feature>
<organism evidence="3 4">
    <name type="scientific">Cochliobolus sativus</name>
    <name type="common">Common root rot and spot blotch fungus</name>
    <name type="synonym">Bipolaris sorokiniana</name>
    <dbReference type="NCBI Taxonomy" id="45130"/>
    <lineage>
        <taxon>Eukaryota</taxon>
        <taxon>Fungi</taxon>
        <taxon>Dikarya</taxon>
        <taxon>Ascomycota</taxon>
        <taxon>Pezizomycotina</taxon>
        <taxon>Dothideomycetes</taxon>
        <taxon>Pleosporomycetidae</taxon>
        <taxon>Pleosporales</taxon>
        <taxon>Pleosporineae</taxon>
        <taxon>Pleosporaceae</taxon>
        <taxon>Bipolaris</taxon>
    </lineage>
</organism>
<accession>A0A8H5ZR12</accession>
<feature type="domain" description="J" evidence="2">
    <location>
        <begin position="98"/>
        <end position="156"/>
    </location>
</feature>
<reference evidence="3" key="1">
    <citation type="submission" date="2019-11" db="EMBL/GenBank/DDBJ databases">
        <title>Bipolaris sorokiniana Genome sequencing.</title>
        <authorList>
            <person name="Wang H."/>
        </authorList>
    </citation>
    <scope>NUCLEOTIDE SEQUENCE</scope>
</reference>
<dbReference type="SMART" id="SM00271">
    <property type="entry name" value="DnaJ"/>
    <property type="match status" value="1"/>
</dbReference>
<dbReference type="CDD" id="cd06257">
    <property type="entry name" value="DnaJ"/>
    <property type="match status" value="1"/>
</dbReference>
<dbReference type="SUPFAM" id="SSF46565">
    <property type="entry name" value="Chaperone J-domain"/>
    <property type="match status" value="1"/>
</dbReference>
<dbReference type="InterPro" id="IPR001623">
    <property type="entry name" value="DnaJ_domain"/>
</dbReference>
<dbReference type="Pfam" id="PF00226">
    <property type="entry name" value="DnaJ"/>
    <property type="match status" value="1"/>
</dbReference>
<name>A0A8H5ZR12_COCSA</name>
<dbReference type="OMA" id="WRQDSAH"/>
<dbReference type="EMBL" id="WNKQ01000001">
    <property type="protein sequence ID" value="KAF5853812.1"/>
    <property type="molecule type" value="Genomic_DNA"/>
</dbReference>
<evidence type="ECO:0000259" key="2">
    <source>
        <dbReference type="PROSITE" id="PS50076"/>
    </source>
</evidence>
<dbReference type="InterPro" id="IPR052276">
    <property type="entry name" value="Diphthamide-biosynth_chaperone"/>
</dbReference>
<dbReference type="PANTHER" id="PTHR44240">
    <property type="entry name" value="DNAJ DOMAIN (PROKARYOTIC HEAT SHOCK PROTEIN)-RELATED"/>
    <property type="match status" value="1"/>
</dbReference>
<feature type="region of interest" description="Disordered" evidence="1">
    <location>
        <begin position="1"/>
        <end position="57"/>
    </location>
</feature>
<feature type="compositionally biased region" description="Low complexity" evidence="1">
    <location>
        <begin position="13"/>
        <end position="22"/>
    </location>
</feature>
<dbReference type="PROSITE" id="PS50076">
    <property type="entry name" value="DNAJ_2"/>
    <property type="match status" value="1"/>
</dbReference>
<gene>
    <name evidence="3" type="ORF">GGP41_006614</name>
</gene>
<sequence>MSPSPLPSDQVCKSSFSPFRSPSPRKRFAHERNQSEAVQRPRPMSISSNSPAVQHSKRASIYVSDASVILAQRTPMASPISSPDSMYDPALESPDAIDHYAILEITPKATTDEVKAAYRRLRVVYFSSDAKKYRALQAAFDTLMNPETREVYDANYQPRPAAPTSLASIGEILDPGKHWRQDSAHGDDPAIPEEEEDEEEQLRQLQEEPEEQQEVRNNDPNWGLKQYSPRYEPVLGSEPYMSYVPLPTNLLLFCRGPTYVGNFAFNARPN</sequence>
<proteinExistence type="predicted"/>
<dbReference type="AlphaFoldDB" id="A0A8H5ZR12"/>
<dbReference type="PANTHER" id="PTHR44240:SF10">
    <property type="entry name" value="J DOMAIN-CONTAINING PROTEIN"/>
    <property type="match status" value="1"/>
</dbReference>
<dbReference type="Proteomes" id="UP000624244">
    <property type="component" value="Unassembled WGS sequence"/>
</dbReference>
<evidence type="ECO:0000313" key="3">
    <source>
        <dbReference type="EMBL" id="KAF5853812.1"/>
    </source>
</evidence>
<feature type="compositionally biased region" description="Acidic residues" evidence="1">
    <location>
        <begin position="190"/>
        <end position="200"/>
    </location>
</feature>
<feature type="compositionally biased region" description="Basic and acidic residues" evidence="1">
    <location>
        <begin position="176"/>
        <end position="188"/>
    </location>
</feature>
<protein>
    <recommendedName>
        <fullName evidence="2">J domain-containing protein</fullName>
    </recommendedName>
</protein>
<dbReference type="InterPro" id="IPR036869">
    <property type="entry name" value="J_dom_sf"/>
</dbReference>